<proteinExistence type="predicted"/>
<comment type="caution">
    <text evidence="3">The sequence shown here is derived from an EMBL/GenBank/DDBJ whole genome shotgun (WGS) entry which is preliminary data.</text>
</comment>
<dbReference type="EMBL" id="PFBK01000008">
    <property type="protein sequence ID" value="PIR83703.1"/>
    <property type="molecule type" value="Genomic_DNA"/>
</dbReference>
<sequence length="104" mass="11540">MKYARIIFVSVPLAVPAIALAAPQTFAGLVNVIVGYINIAIPVLITLGIVIYMYGVSTNILKFGDENREKFKAYFVWGILILFFMVSIWGILRLLQSTFNLPTG</sequence>
<organism evidence="3 4">
    <name type="scientific">Candidatus Kaiserbacteria bacterium CG10_big_fil_rev_8_21_14_0_10_51_14</name>
    <dbReference type="NCBI Taxonomy" id="1974610"/>
    <lineage>
        <taxon>Bacteria</taxon>
        <taxon>Candidatus Kaiseribacteriota</taxon>
    </lineage>
</organism>
<protein>
    <submittedName>
        <fullName evidence="3">Uncharacterized protein</fullName>
    </submittedName>
</protein>
<accession>A0A2H0UBA1</accession>
<feature type="chain" id="PRO_5013715584" evidence="2">
    <location>
        <begin position="22"/>
        <end position="104"/>
    </location>
</feature>
<evidence type="ECO:0000256" key="1">
    <source>
        <dbReference type="SAM" id="Phobius"/>
    </source>
</evidence>
<keyword evidence="2" id="KW-0732">Signal</keyword>
<keyword evidence="1" id="KW-0812">Transmembrane</keyword>
<keyword evidence="1" id="KW-0472">Membrane</keyword>
<evidence type="ECO:0000313" key="3">
    <source>
        <dbReference type="EMBL" id="PIR83703.1"/>
    </source>
</evidence>
<feature type="transmembrane region" description="Helical" evidence="1">
    <location>
        <begin position="31"/>
        <end position="54"/>
    </location>
</feature>
<reference evidence="4" key="1">
    <citation type="submission" date="2017-09" db="EMBL/GenBank/DDBJ databases">
        <title>Depth-based differentiation of microbial function through sediment-hosted aquifers and enrichment of novel symbionts in the deep terrestrial subsurface.</title>
        <authorList>
            <person name="Probst A.J."/>
            <person name="Ladd B."/>
            <person name="Jarett J.K."/>
            <person name="Geller-Mcgrath D.E."/>
            <person name="Sieber C.M.K."/>
            <person name="Emerson J.B."/>
            <person name="Anantharaman K."/>
            <person name="Thomas B.C."/>
            <person name="Malmstrom R."/>
            <person name="Stieglmeier M."/>
            <person name="Klingl A."/>
            <person name="Woyke T."/>
            <person name="Ryan C.M."/>
            <person name="Banfield J.F."/>
        </authorList>
    </citation>
    <scope>NUCLEOTIDE SEQUENCE [LARGE SCALE GENOMIC DNA]</scope>
</reference>
<keyword evidence="1" id="KW-1133">Transmembrane helix</keyword>
<feature type="transmembrane region" description="Helical" evidence="1">
    <location>
        <begin position="74"/>
        <end position="92"/>
    </location>
</feature>
<evidence type="ECO:0000256" key="2">
    <source>
        <dbReference type="SAM" id="SignalP"/>
    </source>
</evidence>
<dbReference type="AlphaFoldDB" id="A0A2H0UBA1"/>
<gene>
    <name evidence="3" type="ORF">COU18_03450</name>
</gene>
<evidence type="ECO:0000313" key="4">
    <source>
        <dbReference type="Proteomes" id="UP000231192"/>
    </source>
</evidence>
<name>A0A2H0UBA1_9BACT</name>
<feature type="signal peptide" evidence="2">
    <location>
        <begin position="1"/>
        <end position="21"/>
    </location>
</feature>
<dbReference type="Proteomes" id="UP000231192">
    <property type="component" value="Unassembled WGS sequence"/>
</dbReference>